<comment type="caution">
    <text evidence="1">The sequence shown here is derived from an EMBL/GenBank/DDBJ whole genome shotgun (WGS) entry which is preliminary data.</text>
</comment>
<dbReference type="PROSITE" id="PS51885">
    <property type="entry name" value="NEPRILYSIN"/>
    <property type="match status" value="1"/>
</dbReference>
<organism evidence="1 2">
    <name type="scientific">Amblyomma americanum</name>
    <name type="common">Lone star tick</name>
    <dbReference type="NCBI Taxonomy" id="6943"/>
    <lineage>
        <taxon>Eukaryota</taxon>
        <taxon>Metazoa</taxon>
        <taxon>Ecdysozoa</taxon>
        <taxon>Arthropoda</taxon>
        <taxon>Chelicerata</taxon>
        <taxon>Arachnida</taxon>
        <taxon>Acari</taxon>
        <taxon>Parasitiformes</taxon>
        <taxon>Ixodida</taxon>
        <taxon>Ixodoidea</taxon>
        <taxon>Ixodidae</taxon>
        <taxon>Amblyomminae</taxon>
        <taxon>Amblyomma</taxon>
    </lineage>
</organism>
<evidence type="ECO:0000313" key="1">
    <source>
        <dbReference type="EMBL" id="KAK8772779.1"/>
    </source>
</evidence>
<dbReference type="InterPro" id="IPR000718">
    <property type="entry name" value="Peptidase_M13"/>
</dbReference>
<dbReference type="EMBL" id="JARKHS020017827">
    <property type="protein sequence ID" value="KAK8772779.1"/>
    <property type="molecule type" value="Genomic_DNA"/>
</dbReference>
<dbReference type="GO" id="GO:0006508">
    <property type="term" value="P:proteolysis"/>
    <property type="evidence" value="ECO:0007669"/>
    <property type="project" value="InterPro"/>
</dbReference>
<dbReference type="Proteomes" id="UP001321473">
    <property type="component" value="Unassembled WGS sequence"/>
</dbReference>
<proteinExistence type="predicted"/>
<dbReference type="GO" id="GO:0004222">
    <property type="term" value="F:metalloendopeptidase activity"/>
    <property type="evidence" value="ECO:0007669"/>
    <property type="project" value="InterPro"/>
</dbReference>
<gene>
    <name evidence="1" type="ORF">V5799_023976</name>
</gene>
<dbReference type="SUPFAM" id="SSF55486">
    <property type="entry name" value="Metalloproteases ('zincins'), catalytic domain"/>
    <property type="match status" value="1"/>
</dbReference>
<evidence type="ECO:0000313" key="2">
    <source>
        <dbReference type="Proteomes" id="UP001321473"/>
    </source>
</evidence>
<dbReference type="InterPro" id="IPR024079">
    <property type="entry name" value="MetalloPept_cat_dom_sf"/>
</dbReference>
<dbReference type="AlphaFoldDB" id="A0AAQ4EDD8"/>
<sequence length="303" mass="34113">MTYTLCFLAVHESFGIVQAARLFHEKLDATEQSKMSYVLNCTSETLLGKVTASTLLSNWTKDKATSKLRSHLRASLWPPEAFMHVDHLNLLYASFPRSRNETFFETWLLSKEALKAAYRNPFYGNLMTARYRWRSRTATYFYSLNTVQLGLAALLPPSYLSGGSSLMTFSGLGFQLARQVVRAVDERGRSLDHEGHNTSWWEQQTPCALNKAHSGAEKSTVADLFALEVSLAALRRSSGDDLSAMRLQLLEKFSPVQTFYISYCSHFCGHPNGLAMCGVAVNASDFRTAFSCEREMRAECLFM</sequence>
<reference evidence="1 2" key="1">
    <citation type="journal article" date="2023" name="Arcadia Sci">
        <title>De novo assembly of a long-read Amblyomma americanum tick genome.</title>
        <authorList>
            <person name="Chou S."/>
            <person name="Poskanzer K.E."/>
            <person name="Rollins M."/>
            <person name="Thuy-Boun P.S."/>
        </authorList>
    </citation>
    <scope>NUCLEOTIDE SEQUENCE [LARGE SCALE GENOMIC DNA]</scope>
    <source>
        <strain evidence="1">F_SG_1</strain>
        <tissue evidence="1">Salivary glands</tissue>
    </source>
</reference>
<keyword evidence="2" id="KW-1185">Reference proteome</keyword>
<dbReference type="Gene3D" id="3.40.390.10">
    <property type="entry name" value="Collagenase (Catalytic Domain)"/>
    <property type="match status" value="1"/>
</dbReference>
<protein>
    <submittedName>
        <fullName evidence="1">Uncharacterized protein</fullName>
    </submittedName>
</protein>
<accession>A0AAQ4EDD8</accession>
<name>A0AAQ4EDD8_AMBAM</name>